<feature type="domain" description="AB hydrolase-1" evidence="3">
    <location>
        <begin position="222"/>
        <end position="308"/>
    </location>
</feature>
<dbReference type="AlphaFoldDB" id="A0A3P1BS13"/>
<protein>
    <submittedName>
        <fullName evidence="4">Alpha/beta hydrolase</fullName>
    </submittedName>
</protein>
<dbReference type="GO" id="GO:0016020">
    <property type="term" value="C:membrane"/>
    <property type="evidence" value="ECO:0007669"/>
    <property type="project" value="TreeGrafter"/>
</dbReference>
<evidence type="ECO:0000259" key="3">
    <source>
        <dbReference type="Pfam" id="PF00561"/>
    </source>
</evidence>
<dbReference type="Gene3D" id="3.40.50.1820">
    <property type="entry name" value="alpha/beta hydrolase"/>
    <property type="match status" value="1"/>
</dbReference>
<comment type="similarity">
    <text evidence="1">Belongs to the peptidase S33 family.</text>
</comment>
<proteinExistence type="inferred from homology"/>
<evidence type="ECO:0000256" key="2">
    <source>
        <dbReference type="ARBA" id="ARBA00022801"/>
    </source>
</evidence>
<keyword evidence="2 4" id="KW-0378">Hydrolase</keyword>
<dbReference type="PANTHER" id="PTHR43798:SF27">
    <property type="entry name" value="HYDROLASE ALPHA_BETA HYDROLASE FOLD FAMILY"/>
    <property type="match status" value="1"/>
</dbReference>
<dbReference type="GO" id="GO:0006508">
    <property type="term" value="P:proteolysis"/>
    <property type="evidence" value="ECO:0007669"/>
    <property type="project" value="InterPro"/>
</dbReference>
<dbReference type="Pfam" id="PF00561">
    <property type="entry name" value="Abhydrolase_1"/>
    <property type="match status" value="2"/>
</dbReference>
<dbReference type="PRINTS" id="PR00793">
    <property type="entry name" value="PROAMNOPTASE"/>
</dbReference>
<dbReference type="Proteomes" id="UP000271925">
    <property type="component" value="Unassembled WGS sequence"/>
</dbReference>
<comment type="caution">
    <text evidence="4">The sequence shown here is derived from an EMBL/GenBank/DDBJ whole genome shotgun (WGS) entry which is preliminary data.</text>
</comment>
<dbReference type="InterPro" id="IPR000073">
    <property type="entry name" value="AB_hydrolase_1"/>
</dbReference>
<accession>A0A3P1BS13</accession>
<reference evidence="4 5" key="1">
    <citation type="submission" date="2018-11" db="EMBL/GenBank/DDBJ databases">
        <authorList>
            <person name="Zhou Z."/>
            <person name="Wang G."/>
        </authorList>
    </citation>
    <scope>NUCLEOTIDE SEQUENCE [LARGE SCALE GENOMIC DNA]</scope>
    <source>
        <strain evidence="4 5">KCTC52004</strain>
    </source>
</reference>
<dbReference type="PRINTS" id="PR00111">
    <property type="entry name" value="ABHYDROLASE"/>
</dbReference>
<feature type="domain" description="AB hydrolase-1" evidence="3">
    <location>
        <begin position="53"/>
        <end position="166"/>
    </location>
</feature>
<keyword evidence="5" id="KW-1185">Reference proteome</keyword>
<evidence type="ECO:0000256" key="1">
    <source>
        <dbReference type="ARBA" id="ARBA00010088"/>
    </source>
</evidence>
<dbReference type="PANTHER" id="PTHR43798">
    <property type="entry name" value="MONOACYLGLYCEROL LIPASE"/>
    <property type="match status" value="1"/>
</dbReference>
<dbReference type="InterPro" id="IPR002410">
    <property type="entry name" value="Peptidase_S33"/>
</dbReference>
<evidence type="ECO:0000313" key="5">
    <source>
        <dbReference type="Proteomes" id="UP000271925"/>
    </source>
</evidence>
<dbReference type="InterPro" id="IPR029058">
    <property type="entry name" value="AB_hydrolase_fold"/>
</dbReference>
<dbReference type="GO" id="GO:0008233">
    <property type="term" value="F:peptidase activity"/>
    <property type="evidence" value="ECO:0007669"/>
    <property type="project" value="InterPro"/>
</dbReference>
<evidence type="ECO:0000313" key="4">
    <source>
        <dbReference type="EMBL" id="RRB03858.1"/>
    </source>
</evidence>
<dbReference type="RefSeq" id="WP_124874001.1">
    <property type="nucleotide sequence ID" value="NZ_RQJO01000008.1"/>
</dbReference>
<name>A0A3P1BS13_9BACT</name>
<sequence>MKWIVYLTMVPAIFAIGIHGVLAQTFPDSRTDGKYYTVNGAKIWTVRLGTGDPLFIIPGGPGGTHPGLRRFDSLYTNCTLIYFDGFGRGKSDTAKDVKEYSLQRDIDDLEGLRKAMGFQKINVLGHSYGTVVAQGYAIQYPDRVSHLLLSAPFHSHAMWQENDDNYNREIKTNYPEVWDTLMVIRKQGYQSSDSLHQAVYGRVPYEFFYAYNPTYFTGPRSAPYPNRYNTKLYYQLVGKDGDFTVGNDIGRFDYRSALKTLKMPILIMAGRFDRVAVPWMMVQYKTFCPQAQFVMFEQSGHNTFIEEPTKTFKLIRDFLSF</sequence>
<dbReference type="EMBL" id="RQJO01000008">
    <property type="protein sequence ID" value="RRB03858.1"/>
    <property type="molecule type" value="Genomic_DNA"/>
</dbReference>
<dbReference type="InterPro" id="IPR050266">
    <property type="entry name" value="AB_hydrolase_sf"/>
</dbReference>
<dbReference type="OrthoDB" id="9773293at2"/>
<gene>
    <name evidence="4" type="ORF">EHT25_09980</name>
</gene>
<organism evidence="4 5">
    <name type="scientific">Larkinella rosea</name>
    <dbReference type="NCBI Taxonomy" id="2025312"/>
    <lineage>
        <taxon>Bacteria</taxon>
        <taxon>Pseudomonadati</taxon>
        <taxon>Bacteroidota</taxon>
        <taxon>Cytophagia</taxon>
        <taxon>Cytophagales</taxon>
        <taxon>Spirosomataceae</taxon>
        <taxon>Larkinella</taxon>
    </lineage>
</organism>
<dbReference type="SUPFAM" id="SSF53474">
    <property type="entry name" value="alpha/beta-Hydrolases"/>
    <property type="match status" value="1"/>
</dbReference>